<dbReference type="STRING" id="52904.ENSSMAP00000021562"/>
<dbReference type="PROSITE" id="PS51409">
    <property type="entry name" value="ARGINASE_2"/>
    <property type="match status" value="1"/>
</dbReference>
<gene>
    <name evidence="19" type="ORF">SMAX5B_007238</name>
</gene>
<dbReference type="GO" id="GO:0030515">
    <property type="term" value="F:snoRNA binding"/>
    <property type="evidence" value="ECO:0007669"/>
    <property type="project" value="TreeGrafter"/>
</dbReference>
<sequence>MTSLAHQLKRLALPQSDAALLTRKDIASLLFDPKDAASMDRSTFYALGCTGLEELLGIEPAFQEFQDTLFSRASLTLERSVQSKEVNEKLDAGISLFLVRLSPYFLLKPAHKCIEWLVHRFHVQLYNVDSLLACALPYHDTNVFVRVLQLLRIKDPTNRWNWLHCLQKPGVPLSRGALIAHCYSDLSFMDFVCTMVTKSVQAYSGHSGSCSQLRVIFSFYASTIVPALDAVDKVSDTIISKLLPFVQQGFKSPLSDYKAATYMIVCQLAVKVVMEASLVNSLATHISKSLVKEPVLAQEGLGCLIVLLQNQRGGACGARAFSQLCSMPELVSTLQVIAAAHDVTPLLRHLLPHLICQVFAGSSGENRDLGSRDVPTEPDELAVLESVLKAVPLPTGLDQTVARLLLDEYLSQTEFSAENLSTLDQRLLPLVRLFESRYCGALDGVLAGHVTDLRSPEQKHLFHQFLSLSLSSGKYQILGDSDTSLLLSLKHPQPSVRVSAVNHLMSLVTSGQSLDEVFLKDAVMDRVKDDVPEVVAAALGMVEVMFDRFDPEDVASCLLSLLLRVDLSVAEHWLPVMTQAVCLLSDPRLGKGDAEQQQRTGWRLLPFLVIGGVRPDSAQRRLAACVARSPVLAQHPLTFNWAEEMDELTKRHSEHGFVGLANERLASTLTRNLANMEHFSRRDAVEKLLVLVEEQRSSGPRTRTSFLVLTRTLLLGLGGLSETQHLLYAQRLFALLERPLLEVVAGDDHVQEVERPVSFCDTLTVYLSRCERRAGERLDAEFGFVLFALLGDFVSSLRCHDASFKGEMWWNPEKMDTNTCCYLGLVCRLFSVAISGAGDGPAASSFRELMKLLVQVHLGEPVTLFRFLCMLWGYGSNHGDQLDVKVGAVLQTRALYMGQAVLSVQPAATLQELASTNSPVVPSLLCCLTSPVREVRRAALAALQSLSGANASPFQPITEKLLKTSEEIVADSAYLSSALSVLHEDSSSREVKASMQQLLRSVQTPCCPSYSAAVLLRALSLVNGQSVLTALLPVLDRLLEQSGPDTPALLRSEAQLVQLVLGKFNDASAPLLAEDQNCLHLFVRALKTSTQTHPDVRCSQIIALEQMTRSFFSAVGDEQVQQQLLTVMFDVLLESRSPLASSSVSSVFKGMAVDAQLVANELSPPQRPRVSVTVQQTRRSKTTQRKPAEGEPCPEGGAVPWQRVTLILELLQHKKKLKRAQALVPVLFSLLSRSLEPCAGEHANMEYTKQLLLSCLLNVCNRLTAEGGAKGSDVLDEEKFSVELVVQVIRASDTPQTHHHALLLLGAVASIFPDKVLHNIMPIFTFMGANILRLDDAYSFRVIDKTVQMVIPALLQAHQLPDGESSACVLAVVTRIMHVFADALPHVPDHRRLPVLTQLVTTLGPARFLWVLMLLLFKLHAEQTASSVSDKEACVDVDFWISVCCQFDVSDQLVSLVHILNFLQQLPHDKLSAPVKRSSRTKQQQEEDEEELIFSVETHSSKELRHFKFLCVSFMAQLLGSAHFISKVADGGGDDDDESLQRLQQRLLEENLRYIHSVARCVEENADKPTAKFWRVLLNKSYDVLDKVNALLPTDTFITVMRGLMGNQLASVRRKAMELLNNKLQHRTQWEEPQVTMFLQLTGDLLSIVGKGHMVMQEEEADHAINRQTALYSLKLLCRTFGSDHQEAFIPVLQQTVEIVASAEEEKNVTGSALLCVAEVVSTLKALAIPQLPRGKGSGKVCRLTRLVESSSSSSSSSSSAQLALRLAALRSSLATQLPPRVLLPTISKCYSNMVVDKKAQLVALMSILKEHITHMEKDQLSSHQSELSTFFLCSLDYRSKHCQGDLEKTSQVEGCVIDCLIAMVMKLSEVTFRPLFFKLFDWSKSDSNERLLTFYRLCDSVAERLKGLFVLFAGNLVKPISDLLRRTNSCRTDEPLFGGCGGEEKIALLLHCVLDCLQKIFLYDTQRFLSRERADALMSPLVDQLENTWGAEPLYQQTVTQHLVPCVAQFSVALNDDAQWKTLNYQILMKTRHSDAKVRFSSLLMLLELASKLKENYVVLLPETIPFLAELMEDECEEVEQQVQKPRPGVERGPELIRAAGLLLKLQQQGCAVKDYGNLELEEPVDDEPVGRAKHVRAVGGANQRLSEAVQRVKRDGHTCVMLGGDHSLAIGSIHGHAAAVGELSVVWVDAHADINTPLSSPTGNLHGQSMSFLLHELQAKVPVLPNFSWIKPCVRARDLVYIGLRDVDPEEHHILKLLGVKVFSMSQVDQLGVARVMEETCDFLSDKVKKPIHLSYDIDAIDPSVAPATGTSVVGGLTYREGVYITEHLCQTGLLSAVDLVEVNPLRGRTERDVRSTVHTAVDLLLGCFGRRRQGSHPPDYRLPEP</sequence>
<evidence type="ECO:0000256" key="13">
    <source>
        <dbReference type="ARBA" id="ARBA00023274"/>
    </source>
</evidence>
<dbReference type="Pfam" id="PF23243">
    <property type="entry name" value="HEAT_HEATR1"/>
    <property type="match status" value="2"/>
</dbReference>
<dbReference type="InterPro" id="IPR012954">
    <property type="entry name" value="BP28_C_dom"/>
</dbReference>
<dbReference type="GO" id="GO:0046872">
    <property type="term" value="F:metal ion binding"/>
    <property type="evidence" value="ECO:0007669"/>
    <property type="project" value="UniProtKB-KW"/>
</dbReference>
<feature type="region of interest" description="Disordered" evidence="17">
    <location>
        <begin position="1166"/>
        <end position="1195"/>
    </location>
</feature>
<comment type="subcellular location">
    <subcellularLocation>
        <location evidence="2 16">Nucleus</location>
        <location evidence="2 16">Nucleolus</location>
    </subcellularLocation>
</comment>
<evidence type="ECO:0000256" key="3">
    <source>
        <dbReference type="ARBA" id="ARBA00005098"/>
    </source>
</evidence>
<dbReference type="GO" id="GO:0004053">
    <property type="term" value="F:arginase activity"/>
    <property type="evidence" value="ECO:0007669"/>
    <property type="project" value="UniProtKB-EC"/>
</dbReference>
<evidence type="ECO:0000256" key="8">
    <source>
        <dbReference type="ARBA" id="ARBA00022552"/>
    </source>
</evidence>
<reference evidence="19 20" key="1">
    <citation type="submission" date="2017-12" db="EMBL/GenBank/DDBJ databases">
        <title>Integrating genomic resources of turbot (Scophthalmus maximus) in depth evaluation of genetic and physical mapping variation across individuals.</title>
        <authorList>
            <person name="Martinez P."/>
        </authorList>
    </citation>
    <scope>NUCLEOTIDE SEQUENCE [LARGE SCALE GENOMIC DNA]</scope>
</reference>
<evidence type="ECO:0000256" key="2">
    <source>
        <dbReference type="ARBA" id="ARBA00004604"/>
    </source>
</evidence>
<dbReference type="NCBIfam" id="TIGR01229">
    <property type="entry name" value="rocF_arginase"/>
    <property type="match status" value="1"/>
</dbReference>
<keyword evidence="7 16" id="KW-0690">Ribosome biogenesis</keyword>
<dbReference type="Pfam" id="PF08146">
    <property type="entry name" value="BP28CT"/>
    <property type="match status" value="1"/>
</dbReference>
<evidence type="ECO:0000256" key="12">
    <source>
        <dbReference type="ARBA" id="ARBA00023242"/>
    </source>
</evidence>
<dbReference type="Pfam" id="PF00491">
    <property type="entry name" value="Arginase"/>
    <property type="match status" value="1"/>
</dbReference>
<dbReference type="InterPro" id="IPR022125">
    <property type="entry name" value="U3snoRNP10_N"/>
</dbReference>
<dbReference type="Proteomes" id="UP000246464">
    <property type="component" value="Chromosome 18"/>
</dbReference>
<dbReference type="GO" id="GO:0000462">
    <property type="term" value="P:maturation of SSU-rRNA from tricistronic rRNA transcript (SSU-rRNA, 5.8S rRNA, LSU-rRNA)"/>
    <property type="evidence" value="ECO:0007669"/>
    <property type="project" value="TreeGrafter"/>
</dbReference>
<dbReference type="GO" id="GO:0034455">
    <property type="term" value="C:t-UTP complex"/>
    <property type="evidence" value="ECO:0007669"/>
    <property type="project" value="TreeGrafter"/>
</dbReference>
<dbReference type="GO" id="GO:0000050">
    <property type="term" value="P:urea cycle"/>
    <property type="evidence" value="ECO:0007669"/>
    <property type="project" value="UniProtKB-UniPathway"/>
</dbReference>
<dbReference type="PANTHER" id="PTHR13457:SF1">
    <property type="entry name" value="HEAT REPEAT-CONTAINING PROTEIN 1"/>
    <property type="match status" value="1"/>
</dbReference>
<evidence type="ECO:0000313" key="19">
    <source>
        <dbReference type="EMBL" id="AWP18209.1"/>
    </source>
</evidence>
<evidence type="ECO:0000256" key="11">
    <source>
        <dbReference type="ARBA" id="ARBA00023211"/>
    </source>
</evidence>
<dbReference type="FunFam" id="3.40.800.10:FF:000005">
    <property type="entry name" value="Arginase"/>
    <property type="match status" value="1"/>
</dbReference>
<evidence type="ECO:0000256" key="15">
    <source>
        <dbReference type="PROSITE-ProRule" id="PRU00742"/>
    </source>
</evidence>
<keyword evidence="6" id="KW-0056">Arginine metabolism</keyword>
<evidence type="ECO:0000256" key="10">
    <source>
        <dbReference type="ARBA" id="ARBA00022801"/>
    </source>
</evidence>
<comment type="catalytic activity">
    <reaction evidence="14">
        <text>L-arginine + H2O = urea + L-ornithine</text>
        <dbReference type="Rhea" id="RHEA:20569"/>
        <dbReference type="ChEBI" id="CHEBI:15377"/>
        <dbReference type="ChEBI" id="CHEBI:16199"/>
        <dbReference type="ChEBI" id="CHEBI:32682"/>
        <dbReference type="ChEBI" id="CHEBI:46911"/>
        <dbReference type="EC" id="3.5.3.1"/>
    </reaction>
</comment>
<dbReference type="Pfam" id="PF12397">
    <property type="entry name" value="U3snoRNP10"/>
    <property type="match status" value="1"/>
</dbReference>
<dbReference type="InterPro" id="IPR056473">
    <property type="entry name" value="HEAT_Utp10/HEAT1"/>
</dbReference>
<keyword evidence="11" id="KW-0464">Manganese</keyword>
<evidence type="ECO:0000256" key="7">
    <source>
        <dbReference type="ARBA" id="ARBA00022517"/>
    </source>
</evidence>
<dbReference type="InterPro" id="IPR014033">
    <property type="entry name" value="Arginase"/>
</dbReference>
<comment type="similarity">
    <text evidence="4 16">Belongs to the HEATR1/UTP10 family.</text>
</comment>
<evidence type="ECO:0000256" key="17">
    <source>
        <dbReference type="SAM" id="MobiDB-lite"/>
    </source>
</evidence>
<keyword evidence="5" id="KW-0835">Urea cycle</keyword>
<dbReference type="UniPathway" id="UPA00158">
    <property type="reaction ID" value="UER00270"/>
</dbReference>
<evidence type="ECO:0000256" key="4">
    <source>
        <dbReference type="ARBA" id="ARBA00010559"/>
    </source>
</evidence>
<evidence type="ECO:0000256" key="5">
    <source>
        <dbReference type="ARBA" id="ARBA00022436"/>
    </source>
</evidence>
<feature type="domain" description="BP28 C-terminal" evidence="18">
    <location>
        <begin position="1818"/>
        <end position="1969"/>
    </location>
</feature>
<dbReference type="EMBL" id="CP026260">
    <property type="protein sequence ID" value="AWP18209.1"/>
    <property type="molecule type" value="Genomic_DNA"/>
</dbReference>
<dbReference type="InterPro" id="IPR016024">
    <property type="entry name" value="ARM-type_fold"/>
</dbReference>
<dbReference type="InterPro" id="IPR020855">
    <property type="entry name" value="Ureohydrolase_Mn_BS"/>
</dbReference>
<evidence type="ECO:0000256" key="6">
    <source>
        <dbReference type="ARBA" id="ARBA00022503"/>
    </source>
</evidence>
<comment type="similarity">
    <text evidence="15">Belongs to the arginase family.</text>
</comment>
<evidence type="ECO:0000259" key="18">
    <source>
        <dbReference type="SMART" id="SM01036"/>
    </source>
</evidence>
<evidence type="ECO:0000256" key="14">
    <source>
        <dbReference type="ARBA" id="ARBA00047391"/>
    </source>
</evidence>
<keyword evidence="8 16" id="KW-0698">rRNA processing</keyword>
<keyword evidence="20" id="KW-1185">Reference proteome</keyword>
<proteinExistence type="inferred from homology"/>
<comment type="cofactor">
    <cofactor evidence="1">
        <name>Mn(2+)</name>
        <dbReference type="ChEBI" id="CHEBI:29035"/>
    </cofactor>
</comment>
<dbReference type="GO" id="GO:0010121">
    <property type="term" value="P:L-arginine catabolic process to proline via ornithine"/>
    <property type="evidence" value="ECO:0007669"/>
    <property type="project" value="UniProtKB-ARBA"/>
</dbReference>
<protein>
    <recommendedName>
        <fullName evidence="16">HEAT repeat-containing protein 1</fullName>
    </recommendedName>
</protein>
<evidence type="ECO:0000313" key="20">
    <source>
        <dbReference type="Proteomes" id="UP000246464"/>
    </source>
</evidence>
<dbReference type="GO" id="GO:0030686">
    <property type="term" value="C:90S preribosome"/>
    <property type="evidence" value="ECO:0007669"/>
    <property type="project" value="TreeGrafter"/>
</dbReference>
<keyword evidence="12 16" id="KW-0539">Nucleus</keyword>
<keyword evidence="13 16" id="KW-0687">Ribonucleoprotein</keyword>
<dbReference type="InterPro" id="IPR023696">
    <property type="entry name" value="Ureohydrolase_dom_sf"/>
</dbReference>
<evidence type="ECO:0000256" key="16">
    <source>
        <dbReference type="RuleBase" id="RU367065"/>
    </source>
</evidence>
<evidence type="ECO:0000256" key="9">
    <source>
        <dbReference type="ARBA" id="ARBA00022723"/>
    </source>
</evidence>
<dbReference type="CDD" id="cd09989">
    <property type="entry name" value="Arginase"/>
    <property type="match status" value="1"/>
</dbReference>
<dbReference type="InterPro" id="IPR040191">
    <property type="entry name" value="UTP10"/>
</dbReference>
<dbReference type="PROSITE" id="PS01053">
    <property type="entry name" value="ARGINASE_1"/>
    <property type="match status" value="1"/>
</dbReference>
<dbReference type="GO" id="GO:0045943">
    <property type="term" value="P:positive regulation of transcription by RNA polymerase I"/>
    <property type="evidence" value="ECO:0007669"/>
    <property type="project" value="TreeGrafter"/>
</dbReference>
<dbReference type="SMART" id="SM01036">
    <property type="entry name" value="BP28CT"/>
    <property type="match status" value="1"/>
</dbReference>
<dbReference type="GO" id="GO:0032040">
    <property type="term" value="C:small-subunit processome"/>
    <property type="evidence" value="ECO:0007669"/>
    <property type="project" value="TreeGrafter"/>
</dbReference>
<dbReference type="SUPFAM" id="SSF52768">
    <property type="entry name" value="Arginase/deacetylase"/>
    <property type="match status" value="1"/>
</dbReference>
<keyword evidence="10" id="KW-0378">Hydrolase</keyword>
<dbReference type="PRINTS" id="PR00116">
    <property type="entry name" value="ARGINASE"/>
</dbReference>
<comment type="pathway">
    <text evidence="3">Nitrogen metabolism; urea cycle; L-ornithine and urea from L-arginine: step 1/1.</text>
</comment>
<keyword evidence="9" id="KW-0479">Metal-binding</keyword>
<dbReference type="InterPro" id="IPR006035">
    <property type="entry name" value="Ureohydrolase"/>
</dbReference>
<evidence type="ECO:0000256" key="1">
    <source>
        <dbReference type="ARBA" id="ARBA00001936"/>
    </source>
</evidence>
<accession>A0A2U9CQU4</accession>
<name>A0A2U9CQU4_SCOMX</name>
<dbReference type="SUPFAM" id="SSF48371">
    <property type="entry name" value="ARM repeat"/>
    <property type="match status" value="2"/>
</dbReference>
<dbReference type="Gene3D" id="3.40.800.10">
    <property type="entry name" value="Ureohydrolase domain"/>
    <property type="match status" value="1"/>
</dbReference>
<comment type="function">
    <text evidence="16">Involved in nucleolar processing of pre-18S ribosomal RNA.</text>
</comment>
<organism evidence="19 20">
    <name type="scientific">Scophthalmus maximus</name>
    <name type="common">Turbot</name>
    <name type="synonym">Psetta maxima</name>
    <dbReference type="NCBI Taxonomy" id="52904"/>
    <lineage>
        <taxon>Eukaryota</taxon>
        <taxon>Metazoa</taxon>
        <taxon>Chordata</taxon>
        <taxon>Craniata</taxon>
        <taxon>Vertebrata</taxon>
        <taxon>Euteleostomi</taxon>
        <taxon>Actinopterygii</taxon>
        <taxon>Neopterygii</taxon>
        <taxon>Teleostei</taxon>
        <taxon>Neoteleostei</taxon>
        <taxon>Acanthomorphata</taxon>
        <taxon>Carangaria</taxon>
        <taxon>Pleuronectiformes</taxon>
        <taxon>Pleuronectoidei</taxon>
        <taxon>Scophthalmidae</taxon>
        <taxon>Scophthalmus</taxon>
    </lineage>
</organism>
<dbReference type="PANTHER" id="PTHR13457">
    <property type="entry name" value="BAP28"/>
    <property type="match status" value="1"/>
</dbReference>